<dbReference type="InterPro" id="IPR057736">
    <property type="entry name" value="SAF_PseI/NeuA/NeuB"/>
</dbReference>
<accession>A0A4R6IY57</accession>
<keyword evidence="3" id="KW-1185">Reference proteome</keyword>
<dbReference type="RefSeq" id="WP_211340765.1">
    <property type="nucleotide sequence ID" value="NZ_SNWP01000011.1"/>
</dbReference>
<dbReference type="Pfam" id="PF08666">
    <property type="entry name" value="SAF"/>
    <property type="match status" value="1"/>
</dbReference>
<organism evidence="2 3">
    <name type="scientific">Sediminibacterium goheungense</name>
    <dbReference type="NCBI Taxonomy" id="1086393"/>
    <lineage>
        <taxon>Bacteria</taxon>
        <taxon>Pseudomonadati</taxon>
        <taxon>Bacteroidota</taxon>
        <taxon>Chitinophagia</taxon>
        <taxon>Chitinophagales</taxon>
        <taxon>Chitinophagaceae</taxon>
        <taxon>Sediminibacterium</taxon>
    </lineage>
</organism>
<comment type="caution">
    <text evidence="2">The sequence shown here is derived from an EMBL/GenBank/DDBJ whole genome shotgun (WGS) entry which is preliminary data.</text>
</comment>
<dbReference type="InterPro" id="IPR006190">
    <property type="entry name" value="SAF_AFP_Neu5Ac"/>
</dbReference>
<dbReference type="GO" id="GO:0047444">
    <property type="term" value="F:N-acylneuraminate-9-phosphate synthase activity"/>
    <property type="evidence" value="ECO:0007669"/>
    <property type="project" value="TreeGrafter"/>
</dbReference>
<evidence type="ECO:0000259" key="1">
    <source>
        <dbReference type="PROSITE" id="PS50844"/>
    </source>
</evidence>
<dbReference type="Gene3D" id="3.90.1210.10">
    <property type="entry name" value="Antifreeze-like/N-acetylneuraminic acid synthase C-terminal domain"/>
    <property type="match status" value="1"/>
</dbReference>
<dbReference type="PANTHER" id="PTHR42966">
    <property type="entry name" value="N-ACETYLNEURAMINATE SYNTHASE"/>
    <property type="match status" value="1"/>
</dbReference>
<dbReference type="Gene3D" id="3.20.20.70">
    <property type="entry name" value="Aldolase class I"/>
    <property type="match status" value="1"/>
</dbReference>
<evidence type="ECO:0000313" key="3">
    <source>
        <dbReference type="Proteomes" id="UP000295741"/>
    </source>
</evidence>
<feature type="domain" description="AFP-like" evidence="1">
    <location>
        <begin position="298"/>
        <end position="354"/>
    </location>
</feature>
<dbReference type="Pfam" id="PF03102">
    <property type="entry name" value="NeuB"/>
    <property type="match status" value="1"/>
</dbReference>
<dbReference type="InterPro" id="IPR013974">
    <property type="entry name" value="SAF"/>
</dbReference>
<dbReference type="InterPro" id="IPR036732">
    <property type="entry name" value="AFP_Neu5c_C_sf"/>
</dbReference>
<name>A0A4R6IY57_9BACT</name>
<dbReference type="Proteomes" id="UP000295741">
    <property type="component" value="Unassembled WGS sequence"/>
</dbReference>
<gene>
    <name evidence="2" type="ORF">BC659_2221</name>
</gene>
<dbReference type="InterPro" id="IPR013132">
    <property type="entry name" value="PseI/NeuA/B-like_N"/>
</dbReference>
<dbReference type="PROSITE" id="PS50844">
    <property type="entry name" value="AFP_LIKE"/>
    <property type="match status" value="1"/>
</dbReference>
<dbReference type="AlphaFoldDB" id="A0A4R6IY57"/>
<evidence type="ECO:0000313" key="2">
    <source>
        <dbReference type="EMBL" id="TDO26906.1"/>
    </source>
</evidence>
<dbReference type="CDD" id="cd11615">
    <property type="entry name" value="SAF_NeuB_like"/>
    <property type="match status" value="1"/>
</dbReference>
<proteinExistence type="predicted"/>
<protein>
    <submittedName>
        <fullName evidence="2">N-acetylneuraminate synthase</fullName>
    </submittedName>
</protein>
<reference evidence="2 3" key="1">
    <citation type="submission" date="2019-03" db="EMBL/GenBank/DDBJ databases">
        <title>Genomic Encyclopedia of Archaeal and Bacterial Type Strains, Phase II (KMG-II): from individual species to whole genera.</title>
        <authorList>
            <person name="Goeker M."/>
        </authorList>
    </citation>
    <scope>NUCLEOTIDE SEQUENCE [LARGE SCALE GENOMIC DNA]</scope>
    <source>
        <strain evidence="2 3">DSM 28323</strain>
    </source>
</reference>
<dbReference type="PANTHER" id="PTHR42966:SF1">
    <property type="entry name" value="SIALIC ACID SYNTHASE"/>
    <property type="match status" value="1"/>
</dbReference>
<dbReference type="SUPFAM" id="SSF51269">
    <property type="entry name" value="AFP III-like domain"/>
    <property type="match status" value="1"/>
</dbReference>
<dbReference type="InterPro" id="IPR051690">
    <property type="entry name" value="PseI-like"/>
</dbReference>
<dbReference type="SMART" id="SM00858">
    <property type="entry name" value="SAF"/>
    <property type="match status" value="1"/>
</dbReference>
<dbReference type="EMBL" id="SNWP01000011">
    <property type="protein sequence ID" value="TDO26906.1"/>
    <property type="molecule type" value="Genomic_DNA"/>
</dbReference>
<dbReference type="GO" id="GO:0016051">
    <property type="term" value="P:carbohydrate biosynthetic process"/>
    <property type="evidence" value="ECO:0007669"/>
    <property type="project" value="InterPro"/>
</dbReference>
<sequence length="354" mass="40228">MNKIKLTPVKDVYNYCKPYIIAELGSNHNGDMELARKLIIQAKEAGADCVKFQSWSKDTIFSKKTYEENYFVADDYRNRTDYTLEQIVEEFSISEEELLEMKAFADQVGIDCTSTPFSKKEADFLVDKLNSPFIKVASMDLNNYPFLEYLAKKNRPMILSTGLSELYEIDKAIRTIENTGNTNIIILHCVSIYPPKDEQVNLRNIITLQNTYPKYPIGFSDHTLGTSIPIASAALGVCVIEKHFTLDKNMFGWDHKVSATKDEMALIVSETQRVNTALGDFRISCVEDQERKSSFRRSITSTRSIKKGEIINAEDIDFKRPGNDIAPEFINFVIGRVAANDIESDKPIKYSDLV</sequence>
<dbReference type="InterPro" id="IPR013785">
    <property type="entry name" value="Aldolase_TIM"/>
</dbReference>
<dbReference type="SUPFAM" id="SSF51569">
    <property type="entry name" value="Aldolase"/>
    <property type="match status" value="1"/>
</dbReference>